<evidence type="ECO:0000313" key="5">
    <source>
        <dbReference type="Proteomes" id="UP000515465"/>
    </source>
</evidence>
<evidence type="ECO:0000259" key="2">
    <source>
        <dbReference type="Pfam" id="PF13362"/>
    </source>
</evidence>
<dbReference type="AlphaFoldDB" id="A0A7G6T4N1"/>
<evidence type="ECO:0000313" key="4">
    <source>
        <dbReference type="EMBL" id="QND61713.1"/>
    </source>
</evidence>
<dbReference type="InterPro" id="IPR006171">
    <property type="entry name" value="TOPRIM_dom"/>
</dbReference>
<gene>
    <name evidence="4" type="ORF">HB778_36350</name>
</gene>
<dbReference type="Pfam" id="PF23639">
    <property type="entry name" value="DUF7146"/>
    <property type="match status" value="1"/>
</dbReference>
<keyword evidence="4" id="KW-0614">Plasmid</keyword>
<dbReference type="RefSeq" id="WP_183465413.1">
    <property type="nucleotide sequence ID" value="NZ_CP050297.1"/>
</dbReference>
<dbReference type="InterPro" id="IPR034154">
    <property type="entry name" value="TOPRIM_DnaG/twinkle"/>
</dbReference>
<evidence type="ECO:0000256" key="1">
    <source>
        <dbReference type="SAM" id="MobiDB-lite"/>
    </source>
</evidence>
<sequence length="354" mass="37797">MSGSASKLARRLGDHAEAVCREYLSNGHRSGNYWMVGDVRNTRGRSMHVRLKAVGDKAAGKWVDESSGEYGDLLDVIEQSCGLVDFREVADEARRFLSMPPPPPPPQPFGTQRQPAAARGSPEAARRLFAMTQPIAGTLAERYLAGRGILLSAHERALRFHPGCYYRDLVTGETQTHPALIAAVTNLNGQITGLQRTYLSPGLDPSGKIGKAQLADPRRSLGHLLGNGVWLGLEHGAPVPVMAAGEGFETMASLKVVMPALPVAAATSANHLAGLILPPGCCRLYIAADADAAGRHGIERLSQRAAEAGILALVLRPQLGDFNDDLRHLGQTHLTASLSGQLVPEDARRFLPPG</sequence>
<dbReference type="Pfam" id="PF13362">
    <property type="entry name" value="Toprim_3"/>
    <property type="match status" value="1"/>
</dbReference>
<name>A0A7G6T4N1_9HYPH</name>
<evidence type="ECO:0000259" key="3">
    <source>
        <dbReference type="Pfam" id="PF23639"/>
    </source>
</evidence>
<proteinExistence type="predicted"/>
<accession>A0A7G6T4N1</accession>
<protein>
    <submittedName>
        <fullName evidence="4">DNA primase</fullName>
    </submittedName>
</protein>
<dbReference type="Proteomes" id="UP000515465">
    <property type="component" value="Plasmid p_2"/>
</dbReference>
<reference evidence="5" key="1">
    <citation type="journal article" date="2020" name="Mol. Plant Microbe">
        <title>Rhizobial microsymbionts of the narrowly endemic Oxytropis species growing in Kamchatka are characterized by significant genetic diversity and possess a set of genes that are associated with T3SS and T6SS secretion systems and can affect the development of symbiosis.</title>
        <authorList>
            <person name="Safronova V."/>
            <person name="Guro P."/>
            <person name="Sazanova A."/>
            <person name="Kuznetsova I."/>
            <person name="Belimov A."/>
            <person name="Yakubov V."/>
            <person name="Chirak E."/>
            <person name="Afonin A."/>
            <person name="Gogolev Y."/>
            <person name="Andronov E."/>
            <person name="Tikhonovich I."/>
        </authorList>
    </citation>
    <scope>NUCLEOTIDE SEQUENCE [LARGE SCALE GENOMIC DNA]</scope>
    <source>
        <strain evidence="5">583</strain>
        <plasmid evidence="5">p_2</plasmid>
    </source>
</reference>
<feature type="domain" description="Toprim" evidence="2">
    <location>
        <begin position="242"/>
        <end position="330"/>
    </location>
</feature>
<dbReference type="EMBL" id="CP050297">
    <property type="protein sequence ID" value="QND61713.1"/>
    <property type="molecule type" value="Genomic_DNA"/>
</dbReference>
<feature type="domain" description="DUF7146" evidence="3">
    <location>
        <begin position="120"/>
        <end position="231"/>
    </location>
</feature>
<feature type="region of interest" description="Disordered" evidence="1">
    <location>
        <begin position="98"/>
        <end position="121"/>
    </location>
</feature>
<dbReference type="InterPro" id="IPR055570">
    <property type="entry name" value="DUF7146"/>
</dbReference>
<geneLocation type="plasmid" evidence="4 5">
    <name>p_2</name>
</geneLocation>
<feature type="compositionally biased region" description="Pro residues" evidence="1">
    <location>
        <begin position="99"/>
        <end position="108"/>
    </location>
</feature>
<organism evidence="4 5">
    <name type="scientific">Mesorhizobium huakuii</name>
    <dbReference type="NCBI Taxonomy" id="28104"/>
    <lineage>
        <taxon>Bacteria</taxon>
        <taxon>Pseudomonadati</taxon>
        <taxon>Pseudomonadota</taxon>
        <taxon>Alphaproteobacteria</taxon>
        <taxon>Hyphomicrobiales</taxon>
        <taxon>Phyllobacteriaceae</taxon>
        <taxon>Mesorhizobium</taxon>
    </lineage>
</organism>
<dbReference type="CDD" id="cd01029">
    <property type="entry name" value="TOPRIM_primases"/>
    <property type="match status" value="1"/>
</dbReference>